<dbReference type="SUPFAM" id="SSF56935">
    <property type="entry name" value="Porins"/>
    <property type="match status" value="1"/>
</dbReference>
<dbReference type="InterPro" id="IPR008969">
    <property type="entry name" value="CarboxyPept-like_regulatory"/>
</dbReference>
<dbReference type="InterPro" id="IPR041700">
    <property type="entry name" value="OMP_b-brl_3"/>
</dbReference>
<dbReference type="SUPFAM" id="SSF49464">
    <property type="entry name" value="Carboxypeptidase regulatory domain-like"/>
    <property type="match status" value="1"/>
</dbReference>
<dbReference type="OrthoDB" id="606930at2"/>
<evidence type="ECO:0000313" key="4">
    <source>
        <dbReference type="EMBL" id="AFC22917.1"/>
    </source>
</evidence>
<sequence>MKYYLSLAVLLLLSWSLSAQNQSQLNGRIFDAQTQEPLIGANVVLQSTKDSTKQFGTSTDLEGGFQLALPQGPYQLKISFLGYETYEQPLLLDKAAIDLDPILLNVSALEEGVVDVVGKTPPAVLKGDTVEFNSKAFKTNPNATAEDLVEKMPGIEIENGTVKAQGETVQQVVIDGKPFFGQDAKTTLKNLPADMVDKVQVYDQKSRQAQFSGFEDGEESKTINIISKPAYRSGTFGRFYAGIGHDDGQEADDDWRYRLGGVYNRFNGNERISILGQLNNINEQNFSSEDLAGVAASGGGGRRRWRGGSLGNFLVDDNGGINETYAGGINYSNEWNKKWKLNGSYFFNQTNNIGFDSTFRSFISEEEAGQYYLESQNQNSTNINHRATFRLEYEINDRNQIEIEPNLSVQINQGEQMSQSETYNIEQTLNQSQSLFNSELTAYNFRNRLLYRHRLKKRGRTFSVRIQQELSGQNGNNQLQSENNYYSLNQIDSIDQSSDLDEYERSYSARLEYSEPLNKQMQLQFRYDPSISYNEAEQFTFNFDGQDYNLLDTFLSNEADSRYERHRASLGLRYNKKGFRFYVRASAQWAQLSATQVYPQSFENSYNFFNILPFAVMRYKISKTKNLRIFYRAGTDEPSIGQLQEVVDNSNPIQLSIGNAQLGQETNHRINFHYASPNPSKNTMFFVGFSAQYNKDYLGESTFIAYQDTSFLGVDLAQGTQLTQDVNLDRQYQMDLFADYSFPLNFLKSNFGIKFGGSFSETPSLINNQLNYSRQPSGRLGFKLSSNISEKVDFTLSTDGSVNYSINSLNTSSNNRYYNQTTRLRAYWNPWKTLVLQTDLSHQHYAGLSDGFNTDFLLWNASLSTQLFKNQRGELGLYVYDILGQNTSLSRNFTASYIEDQIGQVLERYFMLRFSYRFVPKKGSLVDEEKSKEMIEHHQRRRSGRGPGGPPPPPR</sequence>
<dbReference type="eggNOG" id="COG4206">
    <property type="taxonomic scope" value="Bacteria"/>
</dbReference>
<dbReference type="Pfam" id="PF13715">
    <property type="entry name" value="CarbopepD_reg_2"/>
    <property type="match status" value="1"/>
</dbReference>
<feature type="chain" id="PRO_5003603910" description="Outer membrane protein beta-barrel domain-containing protein" evidence="2">
    <location>
        <begin position="20"/>
        <end position="955"/>
    </location>
</feature>
<dbReference type="Proteomes" id="UP000007519">
    <property type="component" value="Chromosome"/>
</dbReference>
<organism evidence="4 5">
    <name type="scientific">Saprospira grandis (strain Lewin)</name>
    <dbReference type="NCBI Taxonomy" id="984262"/>
    <lineage>
        <taxon>Bacteria</taxon>
        <taxon>Pseudomonadati</taxon>
        <taxon>Bacteroidota</taxon>
        <taxon>Saprospiria</taxon>
        <taxon>Saprospirales</taxon>
        <taxon>Saprospiraceae</taxon>
        <taxon>Saprospira</taxon>
    </lineage>
</organism>
<dbReference type="HOGENOM" id="CLU_012729_0_1_10"/>
<dbReference type="STRING" id="984262.SGRA_0176"/>
<name>H6L545_SAPGL</name>
<feature type="domain" description="Outer membrane protein beta-barrel" evidence="3">
    <location>
        <begin position="453"/>
        <end position="916"/>
    </location>
</feature>
<dbReference type="EMBL" id="CP002831">
    <property type="protein sequence ID" value="AFC22917.1"/>
    <property type="molecule type" value="Genomic_DNA"/>
</dbReference>
<feature type="signal peptide" evidence="2">
    <location>
        <begin position="1"/>
        <end position="19"/>
    </location>
</feature>
<keyword evidence="5" id="KW-1185">Reference proteome</keyword>
<feature type="region of interest" description="Disordered" evidence="1">
    <location>
        <begin position="925"/>
        <end position="955"/>
    </location>
</feature>
<feature type="compositionally biased region" description="Basic and acidic residues" evidence="1">
    <location>
        <begin position="925"/>
        <end position="937"/>
    </location>
</feature>
<evidence type="ECO:0000259" key="3">
    <source>
        <dbReference type="Pfam" id="PF14905"/>
    </source>
</evidence>
<evidence type="ECO:0000256" key="1">
    <source>
        <dbReference type="SAM" id="MobiDB-lite"/>
    </source>
</evidence>
<accession>H6L545</accession>
<dbReference type="Gene3D" id="2.60.40.1120">
    <property type="entry name" value="Carboxypeptidase-like, regulatory domain"/>
    <property type="match status" value="1"/>
</dbReference>
<evidence type="ECO:0000256" key="2">
    <source>
        <dbReference type="SAM" id="SignalP"/>
    </source>
</evidence>
<reference evidence="4 5" key="1">
    <citation type="journal article" date="2012" name="Stand. Genomic Sci.">
        <title>Complete genome sequencing and analysis of Saprospira grandis str. Lewin, a predatory marine bacterium.</title>
        <authorList>
            <person name="Saw J.H."/>
            <person name="Yuryev A."/>
            <person name="Kanbe M."/>
            <person name="Hou S."/>
            <person name="Young A.G."/>
            <person name="Aizawa S."/>
            <person name="Alam M."/>
        </authorList>
    </citation>
    <scope>NUCLEOTIDE SEQUENCE [LARGE SCALE GENOMIC DNA]</scope>
    <source>
        <strain evidence="4 5">Lewin</strain>
    </source>
</reference>
<dbReference type="AlphaFoldDB" id="H6L545"/>
<evidence type="ECO:0000313" key="5">
    <source>
        <dbReference type="Proteomes" id="UP000007519"/>
    </source>
</evidence>
<keyword evidence="2" id="KW-0732">Signal</keyword>
<gene>
    <name evidence="4" type="ordered locus">SGRA_0176</name>
</gene>
<dbReference type="Pfam" id="PF14905">
    <property type="entry name" value="OMP_b-brl_3"/>
    <property type="match status" value="1"/>
</dbReference>
<protein>
    <recommendedName>
        <fullName evidence="3">Outer membrane protein beta-barrel domain-containing protein</fullName>
    </recommendedName>
</protein>
<proteinExistence type="predicted"/>
<dbReference type="KEGG" id="sgn:SGRA_0176"/>
<dbReference type="RefSeq" id="WP_014373167.1">
    <property type="nucleotide sequence ID" value="NC_016940.1"/>
</dbReference>